<evidence type="ECO:0000256" key="10">
    <source>
        <dbReference type="RuleBase" id="RU351113"/>
    </source>
</evidence>
<dbReference type="InterPro" id="IPR004117">
    <property type="entry name" value="7tm6_olfct_rcpt"/>
</dbReference>
<dbReference type="OrthoDB" id="6597368at2759"/>
<feature type="transmembrane region" description="Helical" evidence="10">
    <location>
        <begin position="265"/>
        <end position="285"/>
    </location>
</feature>
<evidence type="ECO:0000256" key="6">
    <source>
        <dbReference type="ARBA" id="ARBA00022989"/>
    </source>
</evidence>
<dbReference type="FunCoup" id="E2BWG3">
    <property type="interactions" value="45"/>
</dbReference>
<keyword evidence="12" id="KW-1185">Reference proteome</keyword>
<evidence type="ECO:0000256" key="3">
    <source>
        <dbReference type="ARBA" id="ARBA00022606"/>
    </source>
</evidence>
<keyword evidence="9 10" id="KW-0807">Transducer</keyword>
<accession>E2BWG3</accession>
<dbReference type="PANTHER" id="PTHR21137">
    <property type="entry name" value="ODORANT RECEPTOR"/>
    <property type="match status" value="1"/>
</dbReference>
<keyword evidence="8 10" id="KW-0675">Receptor</keyword>
<evidence type="ECO:0000256" key="8">
    <source>
        <dbReference type="ARBA" id="ARBA00023170"/>
    </source>
</evidence>
<comment type="caution">
    <text evidence="10">Lacks conserved residue(s) required for the propagation of feature annotation.</text>
</comment>
<dbReference type="Pfam" id="PF02949">
    <property type="entry name" value="7tm_6"/>
    <property type="match status" value="1"/>
</dbReference>
<evidence type="ECO:0000256" key="9">
    <source>
        <dbReference type="ARBA" id="ARBA00023224"/>
    </source>
</evidence>
<keyword evidence="2" id="KW-1003">Cell membrane</keyword>
<evidence type="ECO:0000256" key="2">
    <source>
        <dbReference type="ARBA" id="ARBA00022475"/>
    </source>
</evidence>
<dbReference type="AlphaFoldDB" id="E2BWG3"/>
<evidence type="ECO:0000256" key="4">
    <source>
        <dbReference type="ARBA" id="ARBA00022692"/>
    </source>
</evidence>
<gene>
    <name evidence="11" type="ORF">EAI_16201</name>
</gene>
<dbReference type="OMA" id="VYYLSAH"/>
<dbReference type="GO" id="GO:0005886">
    <property type="term" value="C:plasma membrane"/>
    <property type="evidence" value="ECO:0007669"/>
    <property type="project" value="UniProtKB-SubCell"/>
</dbReference>
<dbReference type="Proteomes" id="UP000008237">
    <property type="component" value="Unassembled WGS sequence"/>
</dbReference>
<dbReference type="EMBL" id="GL451131">
    <property type="protein sequence ID" value="EFN79919.1"/>
    <property type="molecule type" value="Genomic_DNA"/>
</dbReference>
<comment type="subcellular location">
    <subcellularLocation>
        <location evidence="1 10">Cell membrane</location>
        <topology evidence="1 10">Multi-pass membrane protein</topology>
    </subcellularLocation>
</comment>
<evidence type="ECO:0000256" key="7">
    <source>
        <dbReference type="ARBA" id="ARBA00023136"/>
    </source>
</evidence>
<evidence type="ECO:0000256" key="5">
    <source>
        <dbReference type="ARBA" id="ARBA00022725"/>
    </source>
</evidence>
<organism evidence="12">
    <name type="scientific">Harpegnathos saltator</name>
    <name type="common">Jerdon's jumping ant</name>
    <dbReference type="NCBI Taxonomy" id="610380"/>
    <lineage>
        <taxon>Eukaryota</taxon>
        <taxon>Metazoa</taxon>
        <taxon>Ecdysozoa</taxon>
        <taxon>Arthropoda</taxon>
        <taxon>Hexapoda</taxon>
        <taxon>Insecta</taxon>
        <taxon>Pterygota</taxon>
        <taxon>Neoptera</taxon>
        <taxon>Endopterygota</taxon>
        <taxon>Hymenoptera</taxon>
        <taxon>Apocrita</taxon>
        <taxon>Aculeata</taxon>
        <taxon>Formicoidea</taxon>
        <taxon>Formicidae</taxon>
        <taxon>Ponerinae</taxon>
        <taxon>Ponerini</taxon>
        <taxon>Harpegnathos</taxon>
    </lineage>
</organism>
<sequence>MELLSLNFFIYTMGGIWRPVEWTSGRSKLLYNVFSFCTIVPMYFLMVTQFMDLVLVVDNVDDFITNSLMFMTIVAVCCKATTAMVRRDLIIDLVQTLSREPCKPQDADEAAIQTKFDEFIRSCSIKYSLLATSSVTGVTVRSVLNTMQGVLPYRAWLPYDSTLSFAFWITSFQQIISVIFDTIINVGTETLVFGLILQTCAQLEIFERRLHKLVIGRTTGKAAGEQPGWSSADPPLHEEMISGYIRHHLRIYEYARTVNGVFNQILFVQFFGSILTLCTSVYYLSSHIMESAAATLVIYTICMFVQIYVYCWSGNEVILKSTNVGDAIYHTDWPLLTISEKKDLLMIMRRSTIPIKFTSSFLITLSLQSYSNVSIATVN</sequence>
<comment type="similarity">
    <text evidence="10">Belongs to the insect chemoreceptor superfamily. Heteromeric odorant receptor channel (TC 1.A.69) family.</text>
</comment>
<name>E2BWG3_HARSA</name>
<keyword evidence="4 10" id="KW-0812">Transmembrane</keyword>
<feature type="transmembrane region" description="Helical" evidence="10">
    <location>
        <begin position="63"/>
        <end position="85"/>
    </location>
</feature>
<dbReference type="PANTHER" id="PTHR21137:SF35">
    <property type="entry name" value="ODORANT RECEPTOR 19A-RELATED"/>
    <property type="match status" value="1"/>
</dbReference>
<feature type="transmembrane region" description="Helical" evidence="10">
    <location>
        <begin position="291"/>
        <end position="311"/>
    </location>
</feature>
<dbReference type="GO" id="GO:0004984">
    <property type="term" value="F:olfactory receptor activity"/>
    <property type="evidence" value="ECO:0007669"/>
    <property type="project" value="InterPro"/>
</dbReference>
<proteinExistence type="inferred from homology"/>
<dbReference type="InParanoid" id="E2BWG3"/>
<evidence type="ECO:0000313" key="12">
    <source>
        <dbReference type="Proteomes" id="UP000008237"/>
    </source>
</evidence>
<feature type="transmembrane region" description="Helical" evidence="10">
    <location>
        <begin position="29"/>
        <end position="51"/>
    </location>
</feature>
<evidence type="ECO:0000256" key="1">
    <source>
        <dbReference type="ARBA" id="ARBA00004651"/>
    </source>
</evidence>
<dbReference type="GO" id="GO:0007165">
    <property type="term" value="P:signal transduction"/>
    <property type="evidence" value="ECO:0007669"/>
    <property type="project" value="UniProtKB-KW"/>
</dbReference>
<keyword evidence="6 10" id="KW-1133">Transmembrane helix</keyword>
<reference evidence="11 12" key="1">
    <citation type="journal article" date="2010" name="Science">
        <title>Genomic comparison of the ants Camponotus floridanus and Harpegnathos saltator.</title>
        <authorList>
            <person name="Bonasio R."/>
            <person name="Zhang G."/>
            <person name="Ye C."/>
            <person name="Mutti N.S."/>
            <person name="Fang X."/>
            <person name="Qin N."/>
            <person name="Donahue G."/>
            <person name="Yang P."/>
            <person name="Li Q."/>
            <person name="Li C."/>
            <person name="Zhang P."/>
            <person name="Huang Z."/>
            <person name="Berger S.L."/>
            <person name="Reinberg D."/>
            <person name="Wang J."/>
            <person name="Liebig J."/>
        </authorList>
    </citation>
    <scope>NUCLEOTIDE SEQUENCE [LARGE SCALE GENOMIC DNA]</scope>
    <source>
        <strain evidence="11 12">R22 G/1</strain>
    </source>
</reference>
<evidence type="ECO:0000313" key="11">
    <source>
        <dbReference type="EMBL" id="EFN79919.1"/>
    </source>
</evidence>
<keyword evidence="7 10" id="KW-0472">Membrane</keyword>
<keyword evidence="5 10" id="KW-0552">Olfaction</keyword>
<keyword evidence="3 10" id="KW-0716">Sensory transduction</keyword>
<protein>
    <recommendedName>
        <fullName evidence="10">Odorant receptor</fullName>
    </recommendedName>
</protein>
<dbReference type="GO" id="GO:0005549">
    <property type="term" value="F:odorant binding"/>
    <property type="evidence" value="ECO:0007669"/>
    <property type="project" value="InterPro"/>
</dbReference>